<evidence type="ECO:0000256" key="9">
    <source>
        <dbReference type="PIRNR" id="PIRNR015849"/>
    </source>
</evidence>
<dbReference type="Pfam" id="PF02270">
    <property type="entry name" value="TFIIF_beta"/>
    <property type="match status" value="1"/>
</dbReference>
<proteinExistence type="inferred from homology"/>
<dbReference type="InterPro" id="IPR040450">
    <property type="entry name" value="TFIIF_beta_HTH"/>
</dbReference>
<keyword evidence="5 9" id="KW-0238">DNA-binding</keyword>
<keyword evidence="6 9" id="KW-0804">Transcription</keyword>
<keyword evidence="14" id="KW-1185">Reference proteome</keyword>
<accession>A0ABD1D7Z9</accession>
<evidence type="ECO:0000256" key="6">
    <source>
        <dbReference type="ARBA" id="ARBA00023163"/>
    </source>
</evidence>
<dbReference type="InterPro" id="IPR003196">
    <property type="entry name" value="TFIIF_beta"/>
</dbReference>
<dbReference type="Proteomes" id="UP001562425">
    <property type="component" value="Unassembled WGS sequence"/>
</dbReference>
<dbReference type="GO" id="GO:0003677">
    <property type="term" value="F:DNA binding"/>
    <property type="evidence" value="ECO:0007669"/>
    <property type="project" value="UniProtKB-UniRule"/>
</dbReference>
<evidence type="ECO:0000313" key="14">
    <source>
        <dbReference type="Proteomes" id="UP001562425"/>
    </source>
</evidence>
<protein>
    <recommendedName>
        <fullName evidence="3 9">General transcription factor IIF subunit 2</fullName>
    </recommendedName>
    <alternativeName>
        <fullName evidence="8 9">Transcription initiation factor IIF subunit beta</fullName>
    </alternativeName>
</protein>
<evidence type="ECO:0000256" key="2">
    <source>
        <dbReference type="ARBA" id="ARBA00009543"/>
    </source>
</evidence>
<comment type="similarity">
    <text evidence="2 9">Belongs to the TFIIF beta subunit family.</text>
</comment>
<keyword evidence="7 9" id="KW-0539">Nucleus</keyword>
<dbReference type="FunFam" id="1.10.10.10:FF:000035">
    <property type="entry name" value="General transcription factor IIF subunit 2"/>
    <property type="match status" value="1"/>
</dbReference>
<dbReference type="CDD" id="cd07980">
    <property type="entry name" value="TFIIF_beta"/>
    <property type="match status" value="1"/>
</dbReference>
<dbReference type="EMBL" id="JBEHCU010006997">
    <property type="protein sequence ID" value="KAL1395763.1"/>
    <property type="molecule type" value="Genomic_DNA"/>
</dbReference>
<evidence type="ECO:0000256" key="8">
    <source>
        <dbReference type="ARBA" id="ARBA00033388"/>
    </source>
</evidence>
<organism evidence="13 14">
    <name type="scientific">Culex pipiens pipiens</name>
    <name type="common">Northern house mosquito</name>
    <dbReference type="NCBI Taxonomy" id="38569"/>
    <lineage>
        <taxon>Eukaryota</taxon>
        <taxon>Metazoa</taxon>
        <taxon>Ecdysozoa</taxon>
        <taxon>Arthropoda</taxon>
        <taxon>Hexapoda</taxon>
        <taxon>Insecta</taxon>
        <taxon>Pterygota</taxon>
        <taxon>Neoptera</taxon>
        <taxon>Endopterygota</taxon>
        <taxon>Diptera</taxon>
        <taxon>Nematocera</taxon>
        <taxon>Culicoidea</taxon>
        <taxon>Culicidae</taxon>
        <taxon>Culicinae</taxon>
        <taxon>Culicini</taxon>
        <taxon>Culex</taxon>
        <taxon>Culex</taxon>
    </lineage>
</organism>
<feature type="domain" description="TFIIF beta subunit N-terminal" evidence="12">
    <location>
        <begin position="53"/>
        <end position="131"/>
    </location>
</feature>
<dbReference type="PIRSF" id="PIRSF015849">
    <property type="entry name" value="TFIIF-beta"/>
    <property type="match status" value="1"/>
</dbReference>
<dbReference type="GO" id="GO:0016591">
    <property type="term" value="C:RNA polymerase II, holoenzyme"/>
    <property type="evidence" value="ECO:0007669"/>
    <property type="project" value="UniProtKB-ARBA"/>
</dbReference>
<comment type="function">
    <text evidence="9">TFIIF is a general transcription initiation factor that binds to RNA polymerase II and helps to recruit it to the initiation complex in collaboration with TFIIB.</text>
</comment>
<dbReference type="InterPro" id="IPR036388">
    <property type="entry name" value="WH-like_DNA-bd_sf"/>
</dbReference>
<sequence length="307" mass="35075">MLTRGSNFNLQQFRREFSGLYVIPLQKMSKENTDTAAAAARVDKELDLSNAGRGVWLVKVPKYIANKWEKAPGNIEVGKLKISKQVGQKAQVSLTLSDAVINIDPAEEIPRDHRLDVSVVTKQTLGVFAHSVPASGAGSADPTPESEKLFMEGRIVQKLECRPYADNCYMKMKLESIRKASQPARQLKSLEKIVQTFKPVSDHKHNIEEKERKKAEGKKSRDDKNAVLDMLFNAFEKHQYYNIKDLVKITRQPISYLKEILKEVCDYNMKNPHKNMWELKKEYRHYKEDDKKDEDGKEGGMSDSDSD</sequence>
<dbReference type="GO" id="GO:0090575">
    <property type="term" value="C:RNA polymerase II transcription regulator complex"/>
    <property type="evidence" value="ECO:0007669"/>
    <property type="project" value="UniProtKB-ARBA"/>
</dbReference>
<dbReference type="Pfam" id="PF17683">
    <property type="entry name" value="TFIIF_beta_N"/>
    <property type="match status" value="1"/>
</dbReference>
<dbReference type="AlphaFoldDB" id="A0ABD1D7Z9"/>
<dbReference type="SUPFAM" id="SSF50916">
    <property type="entry name" value="Rap30/74 interaction domains"/>
    <property type="match status" value="1"/>
</dbReference>
<evidence type="ECO:0000256" key="10">
    <source>
        <dbReference type="SAM" id="MobiDB-lite"/>
    </source>
</evidence>
<comment type="subcellular location">
    <subcellularLocation>
        <location evidence="1 9">Nucleus</location>
    </subcellularLocation>
</comment>
<evidence type="ECO:0000256" key="1">
    <source>
        <dbReference type="ARBA" id="ARBA00004123"/>
    </source>
</evidence>
<feature type="region of interest" description="Disordered" evidence="10">
    <location>
        <begin position="201"/>
        <end position="222"/>
    </location>
</feature>
<evidence type="ECO:0000256" key="7">
    <source>
        <dbReference type="ARBA" id="ARBA00023242"/>
    </source>
</evidence>
<dbReference type="InterPro" id="IPR040504">
    <property type="entry name" value="TFIIF_beta_N"/>
</dbReference>
<feature type="domain" description="TFIIF beta subunit HTH" evidence="11">
    <location>
        <begin position="221"/>
        <end position="284"/>
    </location>
</feature>
<dbReference type="Gene3D" id="1.10.10.10">
    <property type="entry name" value="Winged helix-like DNA-binding domain superfamily/Winged helix DNA-binding domain"/>
    <property type="match status" value="1"/>
</dbReference>
<dbReference type="InterPro" id="IPR011039">
    <property type="entry name" value="TFIIF_interaction"/>
</dbReference>
<reference evidence="13 14" key="1">
    <citation type="submission" date="2024-05" db="EMBL/GenBank/DDBJ databases">
        <title>Culex pipiens pipiens assembly and annotation.</title>
        <authorList>
            <person name="Alout H."/>
            <person name="Durand T."/>
        </authorList>
    </citation>
    <scope>NUCLEOTIDE SEQUENCE [LARGE SCALE GENOMIC DNA]</scope>
    <source>
        <strain evidence="13">HA-2024</strain>
        <tissue evidence="13">Whole body</tissue>
    </source>
</reference>
<name>A0ABD1D7Z9_CULPP</name>
<evidence type="ECO:0000259" key="11">
    <source>
        <dbReference type="Pfam" id="PF02270"/>
    </source>
</evidence>
<dbReference type="InterPro" id="IPR036390">
    <property type="entry name" value="WH_DNA-bd_sf"/>
</dbReference>
<dbReference type="GO" id="GO:0006368">
    <property type="term" value="P:transcription elongation by RNA polymerase II"/>
    <property type="evidence" value="ECO:0007669"/>
    <property type="project" value="UniProtKB-ARBA"/>
</dbReference>
<feature type="region of interest" description="Disordered" evidence="10">
    <location>
        <begin position="285"/>
        <end position="307"/>
    </location>
</feature>
<dbReference type="PANTHER" id="PTHR10445">
    <property type="entry name" value="GENERAL TRANSCRIPTION FACTOR IIF SUBUNIT 2"/>
    <property type="match status" value="1"/>
</dbReference>
<dbReference type="SUPFAM" id="SSF46785">
    <property type="entry name" value="Winged helix' DNA-binding domain"/>
    <property type="match status" value="1"/>
</dbReference>
<keyword evidence="4 9" id="KW-0805">Transcription regulation</keyword>
<dbReference type="GO" id="GO:0006367">
    <property type="term" value="P:transcription initiation at RNA polymerase II promoter"/>
    <property type="evidence" value="ECO:0007669"/>
    <property type="project" value="UniProtKB-UniRule"/>
</dbReference>
<dbReference type="PANTHER" id="PTHR10445:SF0">
    <property type="entry name" value="GENERAL TRANSCRIPTION FACTOR IIF SUBUNIT 2"/>
    <property type="match status" value="1"/>
</dbReference>
<evidence type="ECO:0000256" key="3">
    <source>
        <dbReference type="ARBA" id="ARBA00020815"/>
    </source>
</evidence>
<evidence type="ECO:0000256" key="4">
    <source>
        <dbReference type="ARBA" id="ARBA00023015"/>
    </source>
</evidence>
<feature type="compositionally biased region" description="Basic and acidic residues" evidence="10">
    <location>
        <begin position="285"/>
        <end position="300"/>
    </location>
</feature>
<evidence type="ECO:0000313" key="13">
    <source>
        <dbReference type="EMBL" id="KAL1395763.1"/>
    </source>
</evidence>
<evidence type="ECO:0000256" key="5">
    <source>
        <dbReference type="ARBA" id="ARBA00023125"/>
    </source>
</evidence>
<gene>
    <name evidence="13" type="ORF">pipiens_011007</name>
</gene>
<evidence type="ECO:0000259" key="12">
    <source>
        <dbReference type="Pfam" id="PF17683"/>
    </source>
</evidence>
<comment type="caution">
    <text evidence="13">The sequence shown here is derived from an EMBL/GenBank/DDBJ whole genome shotgun (WGS) entry which is preliminary data.</text>
</comment>